<dbReference type="AlphaFoldDB" id="A0A0A9DJM5"/>
<name>A0A0A9DJM5_ARUDO</name>
<reference evidence="1" key="2">
    <citation type="journal article" date="2015" name="Data Brief">
        <title>Shoot transcriptome of the giant reed, Arundo donax.</title>
        <authorList>
            <person name="Barrero R.A."/>
            <person name="Guerrero F.D."/>
            <person name="Moolhuijzen P."/>
            <person name="Goolsby J.A."/>
            <person name="Tidwell J."/>
            <person name="Bellgard S.E."/>
            <person name="Bellgard M.I."/>
        </authorList>
    </citation>
    <scope>NUCLEOTIDE SEQUENCE</scope>
    <source>
        <tissue evidence="1">Shoot tissue taken approximately 20 cm above the soil surface</tissue>
    </source>
</reference>
<accession>A0A0A9DJM5</accession>
<sequence length="71" mass="7747">MNASISASGLIFAAFSRLDSSVSISKREPTPWQRAENARVSLTVISPMWRSCWLMYAAVLLGTNSVISCPL</sequence>
<dbReference type="EMBL" id="GBRH01211012">
    <property type="protein sequence ID" value="JAD86883.1"/>
    <property type="molecule type" value="Transcribed_RNA"/>
</dbReference>
<proteinExistence type="predicted"/>
<organism evidence="1">
    <name type="scientific">Arundo donax</name>
    <name type="common">Giant reed</name>
    <name type="synonym">Donax arundinaceus</name>
    <dbReference type="NCBI Taxonomy" id="35708"/>
    <lineage>
        <taxon>Eukaryota</taxon>
        <taxon>Viridiplantae</taxon>
        <taxon>Streptophyta</taxon>
        <taxon>Embryophyta</taxon>
        <taxon>Tracheophyta</taxon>
        <taxon>Spermatophyta</taxon>
        <taxon>Magnoliopsida</taxon>
        <taxon>Liliopsida</taxon>
        <taxon>Poales</taxon>
        <taxon>Poaceae</taxon>
        <taxon>PACMAD clade</taxon>
        <taxon>Arundinoideae</taxon>
        <taxon>Arundineae</taxon>
        <taxon>Arundo</taxon>
    </lineage>
</organism>
<protein>
    <submittedName>
        <fullName evidence="1">Uncharacterized protein</fullName>
    </submittedName>
</protein>
<reference evidence="1" key="1">
    <citation type="submission" date="2014-09" db="EMBL/GenBank/DDBJ databases">
        <authorList>
            <person name="Magalhaes I.L.F."/>
            <person name="Oliveira U."/>
            <person name="Santos F.R."/>
            <person name="Vidigal T.H.D.A."/>
            <person name="Brescovit A.D."/>
            <person name="Santos A.J."/>
        </authorList>
    </citation>
    <scope>NUCLEOTIDE SEQUENCE</scope>
    <source>
        <tissue evidence="1">Shoot tissue taken approximately 20 cm above the soil surface</tissue>
    </source>
</reference>
<evidence type="ECO:0000313" key="1">
    <source>
        <dbReference type="EMBL" id="JAD86883.1"/>
    </source>
</evidence>